<dbReference type="InterPro" id="IPR000269">
    <property type="entry name" value="Cu_amine_oxidase"/>
</dbReference>
<evidence type="ECO:0000256" key="1">
    <source>
        <dbReference type="ARBA" id="ARBA00001935"/>
    </source>
</evidence>
<evidence type="ECO:0000256" key="5">
    <source>
        <dbReference type="ARBA" id="ARBA00011738"/>
    </source>
</evidence>
<dbReference type="GO" id="GO:0005507">
    <property type="term" value="F:copper ion binding"/>
    <property type="evidence" value="ECO:0007669"/>
    <property type="project" value="InterPro"/>
</dbReference>
<feature type="active site" description="Proton acceptor" evidence="12">
    <location>
        <position position="307"/>
    </location>
</feature>
<dbReference type="InterPro" id="IPR015798">
    <property type="entry name" value="Cu_amine_oxidase_C"/>
</dbReference>
<evidence type="ECO:0000259" key="17">
    <source>
        <dbReference type="Pfam" id="PF02727"/>
    </source>
</evidence>
<dbReference type="Pfam" id="PF02728">
    <property type="entry name" value="Cu_amine_oxidN3"/>
    <property type="match status" value="1"/>
</dbReference>
<dbReference type="InterPro" id="IPR049948">
    <property type="entry name" value="Cu_Am_ox_TPQ-bd"/>
</dbReference>
<comment type="cofactor">
    <cofactor evidence="14">
        <name>Cu cation</name>
        <dbReference type="ChEBI" id="CHEBI:23378"/>
    </cofactor>
    <text evidence="14">Contains 1 topaquinone per subunit.</text>
</comment>
<dbReference type="InterPro" id="IPR036460">
    <property type="entry name" value="Cu_amine_oxidase_C_sf"/>
</dbReference>
<dbReference type="FunFam" id="3.10.450.40:FF:000014">
    <property type="entry name" value="Peroxisomal primary amine oxidase"/>
    <property type="match status" value="1"/>
</dbReference>
<evidence type="ECO:0000256" key="12">
    <source>
        <dbReference type="PIRSR" id="PIRSR600269-50"/>
    </source>
</evidence>
<comment type="catalytic activity">
    <reaction evidence="11">
        <text>a primary methyl amine + O2 + H2O = an aldehyde + H2O2 + NH4(+)</text>
        <dbReference type="Rhea" id="RHEA:16153"/>
        <dbReference type="ChEBI" id="CHEBI:15377"/>
        <dbReference type="ChEBI" id="CHEBI:15379"/>
        <dbReference type="ChEBI" id="CHEBI:16240"/>
        <dbReference type="ChEBI" id="CHEBI:17478"/>
        <dbReference type="ChEBI" id="CHEBI:28938"/>
        <dbReference type="ChEBI" id="CHEBI:228804"/>
        <dbReference type="EC" id="1.4.3.21"/>
    </reaction>
</comment>
<keyword evidence="20" id="KW-1185">Reference proteome</keyword>
<protein>
    <recommendedName>
        <fullName evidence="14">Amine oxidase</fullName>
        <ecNumber evidence="14">1.4.3.-</ecNumber>
    </recommendedName>
</protein>
<comment type="caution">
    <text evidence="19">The sequence shown here is derived from an EMBL/GenBank/DDBJ whole genome shotgun (WGS) entry which is preliminary data.</text>
</comment>
<evidence type="ECO:0000256" key="10">
    <source>
        <dbReference type="ARBA" id="ARBA00023211"/>
    </source>
</evidence>
<evidence type="ECO:0000256" key="3">
    <source>
        <dbReference type="ARBA" id="ARBA00001947"/>
    </source>
</evidence>
<feature type="domain" description="Copper amine oxidase N2-terminal" evidence="17">
    <location>
        <begin position="10"/>
        <end position="92"/>
    </location>
</feature>
<gene>
    <name evidence="19" type="ORF">TAPDE_003666</name>
</gene>
<dbReference type="SUPFAM" id="SSF54416">
    <property type="entry name" value="Amine oxidase N-terminal region"/>
    <property type="match status" value="2"/>
</dbReference>
<keyword evidence="10" id="KW-0464">Manganese</keyword>
<dbReference type="EC" id="1.4.3.-" evidence="14"/>
<evidence type="ECO:0000256" key="13">
    <source>
        <dbReference type="PIRSR" id="PIRSR600269-51"/>
    </source>
</evidence>
<feature type="region of interest" description="Disordered" evidence="15">
    <location>
        <begin position="663"/>
        <end position="693"/>
    </location>
</feature>
<keyword evidence="8 14" id="KW-0560">Oxidoreductase</keyword>
<dbReference type="InterPro" id="IPR015800">
    <property type="entry name" value="Cu_amine_oxidase_N2"/>
</dbReference>
<comment type="similarity">
    <text evidence="4 14">Belongs to the copper/topaquinone oxidase family.</text>
</comment>
<dbReference type="InterPro" id="IPR015802">
    <property type="entry name" value="Cu_amine_oxidase_N3"/>
</dbReference>
<dbReference type="NCBIfam" id="NF008559">
    <property type="entry name" value="PRK11504.1"/>
    <property type="match status" value="1"/>
</dbReference>
<feature type="domain" description="Copper amine oxidase catalytic" evidence="16">
    <location>
        <begin position="230"/>
        <end position="643"/>
    </location>
</feature>
<dbReference type="Proteomes" id="UP000013776">
    <property type="component" value="Unassembled WGS sequence"/>
</dbReference>
<evidence type="ECO:0000256" key="7">
    <source>
        <dbReference type="ARBA" id="ARBA00022772"/>
    </source>
</evidence>
<dbReference type="Gene3D" id="3.10.450.40">
    <property type="match status" value="2"/>
</dbReference>
<keyword evidence="9 14" id="KW-0186">Copper</keyword>
<dbReference type="FunFam" id="2.70.98.20:FF:000006">
    <property type="entry name" value="Amine oxidase"/>
    <property type="match status" value="1"/>
</dbReference>
<evidence type="ECO:0000256" key="15">
    <source>
        <dbReference type="SAM" id="MobiDB-lite"/>
    </source>
</evidence>
<dbReference type="VEuPathDB" id="FungiDB:TAPDE_003666"/>
<evidence type="ECO:0000256" key="6">
    <source>
        <dbReference type="ARBA" id="ARBA00022723"/>
    </source>
</evidence>
<comment type="PTM">
    <text evidence="13 14">Topaquinone (TPQ) is generated by copper-dependent autoxidation of a specific tyrosyl residue.</text>
</comment>
<keyword evidence="6 14" id="KW-0479">Metal-binding</keyword>
<evidence type="ECO:0000256" key="2">
    <source>
        <dbReference type="ARBA" id="ARBA00001936"/>
    </source>
</evidence>
<sequence>MVAQSASAPHALDQLTIEEIKCAAGLIRAHRSEISFAFNSITLHEPVKAELLAYFKDAQAVPDRKAFSIAFESGTSTLYEIIANITTKQIEQFTLRKGVMPMITLEDLQDTEAIVRADPRVIKLCQDIGIEDMSQVYCDAWTIGFDERWGTKHRLQQALMYYRVTEHDNQYAHPLDFCPVVDTQAGTVVEIDIKLKEGSKYDRAPVPKAQHNYMPEFIQTYRKDVKPLYIEQPEGVSFTMNGGEISWLGFKLHVGFNAREGIVLNNIRVDDPETGKERSMFHRLSIAEMVVPYGCPTKPHHRKHAFDVGEYGMGLMTNSLQLGCDCKGSIHYLDGIISNRIGEATVIKNAVCIHEEDAGILFKHTDFRDENVISTRNRKLVISQVFTAANYEYCIYWQIYLDGTIQIELKLTGMLNTYVLSPDEETGKWGTQVADRVIAHNHQHIFNIRIDPAIDGQNNTVVQSDAVPAEEEVGSEANYYGNGFYAKKTLYRTTLEAAADYCHETSRTWDIINPSIIHPFAGKPVSYKIVSRESPALLAKEGSLVWRRAGFARHTIHVTPFVDHQFYPAGTYVPQTDGVATDGNHGLVEWIAGAVPVLDTDLVVWFNFGLTHFPRAEDFPIMPAEPVSILLRPVNFFTRNPALRVPPSLATFGLHGQVWDGTDQRSKLVDQQQQQQQQQDSHGTGREGGQCCA</sequence>
<evidence type="ECO:0000313" key="20">
    <source>
        <dbReference type="Proteomes" id="UP000013776"/>
    </source>
</evidence>
<dbReference type="OrthoDB" id="5379943at2759"/>
<dbReference type="SUPFAM" id="SSF49998">
    <property type="entry name" value="Amine oxidase catalytic domain"/>
    <property type="match status" value="1"/>
</dbReference>
<evidence type="ECO:0000256" key="9">
    <source>
        <dbReference type="ARBA" id="ARBA00023008"/>
    </source>
</evidence>
<evidence type="ECO:0000256" key="11">
    <source>
        <dbReference type="ARBA" id="ARBA00048032"/>
    </source>
</evidence>
<dbReference type="eggNOG" id="KOG1186">
    <property type="taxonomic scope" value="Eukaryota"/>
</dbReference>
<feature type="modified residue" description="2',4',5'-topaquinone" evidence="13">
    <location>
        <position position="391"/>
    </location>
</feature>
<accession>R4XC43</accession>
<comment type="subunit">
    <text evidence="5">Homodimer.</text>
</comment>
<dbReference type="InterPro" id="IPR016182">
    <property type="entry name" value="Cu_amine_oxidase_N-reg"/>
</dbReference>
<evidence type="ECO:0000256" key="4">
    <source>
        <dbReference type="ARBA" id="ARBA00007983"/>
    </source>
</evidence>
<dbReference type="STRING" id="1097556.R4XC43"/>
<comment type="cofactor">
    <cofactor evidence="1">
        <name>Cu cation</name>
        <dbReference type="ChEBI" id="CHEBI:23378"/>
    </cofactor>
</comment>
<feature type="active site" description="Schiff-base intermediate with substrate; via topaquinone" evidence="12">
    <location>
        <position position="391"/>
    </location>
</feature>
<dbReference type="Pfam" id="PF02727">
    <property type="entry name" value="Cu_amine_oxidN2"/>
    <property type="match status" value="1"/>
</dbReference>
<dbReference type="Pfam" id="PF01179">
    <property type="entry name" value="Cu_amine_oxid"/>
    <property type="match status" value="1"/>
</dbReference>
<dbReference type="PANTHER" id="PTHR10638:SF86">
    <property type="entry name" value="COPPER AMINE OXIDASE 1-RELATED"/>
    <property type="match status" value="1"/>
</dbReference>
<dbReference type="PROSITE" id="PS01164">
    <property type="entry name" value="COPPER_AMINE_OXID_1"/>
    <property type="match status" value="1"/>
</dbReference>
<dbReference type="GO" id="GO:0048038">
    <property type="term" value="F:quinone binding"/>
    <property type="evidence" value="ECO:0007669"/>
    <property type="project" value="InterPro"/>
</dbReference>
<reference evidence="19 20" key="1">
    <citation type="journal article" date="2013" name="MBio">
        <title>Genome sequencing of the plant pathogen Taphrina deformans, the causal agent of peach leaf curl.</title>
        <authorList>
            <person name="Cisse O.H."/>
            <person name="Almeida J.M.G.C.F."/>
            <person name="Fonseca A."/>
            <person name="Kumar A.A."/>
            <person name="Salojaervi J."/>
            <person name="Overmyer K."/>
            <person name="Hauser P.M."/>
            <person name="Pagni M."/>
        </authorList>
    </citation>
    <scope>NUCLEOTIDE SEQUENCE [LARGE SCALE GENOMIC DNA]</scope>
    <source>
        <strain evidence="20">PYCC 5710 / ATCC 11124 / CBS 356.35 / IMI 108563 / JCM 9778 / NBRC 8474</strain>
    </source>
</reference>
<evidence type="ECO:0000256" key="14">
    <source>
        <dbReference type="RuleBase" id="RU000672"/>
    </source>
</evidence>
<proteinExistence type="inferred from homology"/>
<dbReference type="GO" id="GO:0008131">
    <property type="term" value="F:primary methylamine oxidase activity"/>
    <property type="evidence" value="ECO:0007669"/>
    <property type="project" value="UniProtKB-EC"/>
</dbReference>
<evidence type="ECO:0000313" key="19">
    <source>
        <dbReference type="EMBL" id="CCG83447.1"/>
    </source>
</evidence>
<feature type="domain" description="Copper amine oxidase N3-terminal" evidence="18">
    <location>
        <begin position="101"/>
        <end position="194"/>
    </location>
</feature>
<name>R4XC43_TAPDE</name>
<dbReference type="AlphaFoldDB" id="R4XC43"/>
<dbReference type="PANTHER" id="PTHR10638">
    <property type="entry name" value="COPPER AMINE OXIDASE"/>
    <property type="match status" value="1"/>
</dbReference>
<evidence type="ECO:0000256" key="8">
    <source>
        <dbReference type="ARBA" id="ARBA00023002"/>
    </source>
</evidence>
<dbReference type="EMBL" id="CAHR02000148">
    <property type="protein sequence ID" value="CCG83447.1"/>
    <property type="molecule type" value="Genomic_DNA"/>
</dbReference>
<evidence type="ECO:0000259" key="16">
    <source>
        <dbReference type="Pfam" id="PF01179"/>
    </source>
</evidence>
<dbReference type="Gene3D" id="2.70.98.20">
    <property type="entry name" value="Copper amine oxidase, catalytic domain"/>
    <property type="match status" value="1"/>
</dbReference>
<comment type="cofactor">
    <cofactor evidence="2">
        <name>Mn(2+)</name>
        <dbReference type="ChEBI" id="CHEBI:29035"/>
    </cofactor>
</comment>
<organism evidence="19 20">
    <name type="scientific">Taphrina deformans (strain PYCC 5710 / ATCC 11124 / CBS 356.35 / IMI 108563 / JCM 9778 / NBRC 8474)</name>
    <name type="common">Peach leaf curl fungus</name>
    <name type="synonym">Lalaria deformans</name>
    <dbReference type="NCBI Taxonomy" id="1097556"/>
    <lineage>
        <taxon>Eukaryota</taxon>
        <taxon>Fungi</taxon>
        <taxon>Dikarya</taxon>
        <taxon>Ascomycota</taxon>
        <taxon>Taphrinomycotina</taxon>
        <taxon>Taphrinomycetes</taxon>
        <taxon>Taphrinales</taxon>
        <taxon>Taphrinaceae</taxon>
        <taxon>Taphrina</taxon>
    </lineage>
</organism>
<comment type="cofactor">
    <cofactor evidence="3">
        <name>Zn(2+)</name>
        <dbReference type="ChEBI" id="CHEBI:29105"/>
    </cofactor>
</comment>
<keyword evidence="7 12" id="KW-0801">TPQ</keyword>
<dbReference type="GO" id="GO:0009308">
    <property type="term" value="P:amine metabolic process"/>
    <property type="evidence" value="ECO:0007669"/>
    <property type="project" value="UniProtKB-UniRule"/>
</dbReference>
<evidence type="ECO:0000259" key="18">
    <source>
        <dbReference type="Pfam" id="PF02728"/>
    </source>
</evidence>